<dbReference type="STRING" id="554055.A0A2P6V4J7"/>
<dbReference type="InterPro" id="IPR001902">
    <property type="entry name" value="SLC26A/SulP_fam"/>
</dbReference>
<organism evidence="8 9">
    <name type="scientific">Micractinium conductrix</name>
    <dbReference type="NCBI Taxonomy" id="554055"/>
    <lineage>
        <taxon>Eukaryota</taxon>
        <taxon>Viridiplantae</taxon>
        <taxon>Chlorophyta</taxon>
        <taxon>core chlorophytes</taxon>
        <taxon>Trebouxiophyceae</taxon>
        <taxon>Chlorellales</taxon>
        <taxon>Chlorellaceae</taxon>
        <taxon>Chlorella clade</taxon>
        <taxon>Micractinium</taxon>
    </lineage>
</organism>
<feature type="transmembrane region" description="Helical" evidence="6">
    <location>
        <begin position="253"/>
        <end position="274"/>
    </location>
</feature>
<keyword evidence="4 6" id="KW-0472">Membrane</keyword>
<dbReference type="GO" id="GO:0016020">
    <property type="term" value="C:membrane"/>
    <property type="evidence" value="ECO:0007669"/>
    <property type="project" value="UniProtKB-SubCell"/>
</dbReference>
<feature type="domain" description="STAS" evidence="7">
    <location>
        <begin position="536"/>
        <end position="658"/>
    </location>
</feature>
<evidence type="ECO:0000256" key="6">
    <source>
        <dbReference type="SAM" id="Phobius"/>
    </source>
</evidence>
<dbReference type="NCBIfam" id="TIGR00815">
    <property type="entry name" value="sulP"/>
    <property type="match status" value="1"/>
</dbReference>
<feature type="transmembrane region" description="Helical" evidence="6">
    <location>
        <begin position="480"/>
        <end position="512"/>
    </location>
</feature>
<reference evidence="8 9" key="1">
    <citation type="journal article" date="2018" name="Plant J.">
        <title>Genome sequences of Chlorella sorokiniana UTEX 1602 and Micractinium conductrix SAG 241.80: implications to maltose excretion by a green alga.</title>
        <authorList>
            <person name="Arriola M.B."/>
            <person name="Velmurugan N."/>
            <person name="Zhang Y."/>
            <person name="Plunkett M.H."/>
            <person name="Hondzo H."/>
            <person name="Barney B.M."/>
        </authorList>
    </citation>
    <scope>NUCLEOTIDE SEQUENCE [LARGE SCALE GENOMIC DNA]</scope>
    <source>
        <strain evidence="8 9">SAG 241.80</strain>
    </source>
</reference>
<dbReference type="Gene3D" id="3.30.750.24">
    <property type="entry name" value="STAS domain"/>
    <property type="match status" value="1"/>
</dbReference>
<dbReference type="AlphaFoldDB" id="A0A2P6V4J7"/>
<evidence type="ECO:0000256" key="3">
    <source>
        <dbReference type="ARBA" id="ARBA00022989"/>
    </source>
</evidence>
<dbReference type="Proteomes" id="UP000239649">
    <property type="component" value="Unassembled WGS sequence"/>
</dbReference>
<evidence type="ECO:0000256" key="2">
    <source>
        <dbReference type="ARBA" id="ARBA00022692"/>
    </source>
</evidence>
<dbReference type="InterPro" id="IPR002645">
    <property type="entry name" value="STAS_dom"/>
</dbReference>
<keyword evidence="3 6" id="KW-1133">Transmembrane helix</keyword>
<evidence type="ECO:0000256" key="4">
    <source>
        <dbReference type="ARBA" id="ARBA00023136"/>
    </source>
</evidence>
<feature type="transmembrane region" description="Helical" evidence="6">
    <location>
        <begin position="83"/>
        <end position="100"/>
    </location>
</feature>
<dbReference type="EMBL" id="LHPF02000030">
    <property type="protein sequence ID" value="PSC69015.1"/>
    <property type="molecule type" value="Genomic_DNA"/>
</dbReference>
<feature type="transmembrane region" description="Helical" evidence="6">
    <location>
        <begin position="112"/>
        <end position="130"/>
    </location>
</feature>
<comment type="subcellular location">
    <subcellularLocation>
        <location evidence="1">Membrane</location>
        <topology evidence="1">Multi-pass membrane protein</topology>
    </subcellularLocation>
</comment>
<name>A0A2P6V4J7_9CHLO</name>
<evidence type="ECO:0000313" key="9">
    <source>
        <dbReference type="Proteomes" id="UP000239649"/>
    </source>
</evidence>
<feature type="transmembrane region" description="Helical" evidence="6">
    <location>
        <begin position="177"/>
        <end position="195"/>
    </location>
</feature>
<dbReference type="CDD" id="cd07042">
    <property type="entry name" value="STAS_SulP_like_sulfate_transporter"/>
    <property type="match status" value="1"/>
</dbReference>
<dbReference type="Pfam" id="PF01740">
    <property type="entry name" value="STAS"/>
    <property type="match status" value="1"/>
</dbReference>
<dbReference type="SUPFAM" id="SSF52091">
    <property type="entry name" value="SpoIIaa-like"/>
    <property type="match status" value="1"/>
</dbReference>
<dbReference type="PANTHER" id="PTHR11814">
    <property type="entry name" value="SULFATE TRANSPORTER"/>
    <property type="match status" value="1"/>
</dbReference>
<comment type="caution">
    <text evidence="8">The sequence shown here is derived from an EMBL/GenBank/DDBJ whole genome shotgun (WGS) entry which is preliminary data.</text>
</comment>
<dbReference type="Pfam" id="PF00916">
    <property type="entry name" value="Sulfate_transp"/>
    <property type="match status" value="1"/>
</dbReference>
<feature type="transmembrane region" description="Helical" evidence="6">
    <location>
        <begin position="202"/>
        <end position="225"/>
    </location>
</feature>
<dbReference type="PROSITE" id="PS50801">
    <property type="entry name" value="STAS"/>
    <property type="match status" value="1"/>
</dbReference>
<proteinExistence type="predicted"/>
<keyword evidence="9" id="KW-1185">Reference proteome</keyword>
<evidence type="ECO:0000256" key="5">
    <source>
        <dbReference type="SAM" id="MobiDB-lite"/>
    </source>
</evidence>
<evidence type="ECO:0000259" key="7">
    <source>
        <dbReference type="PROSITE" id="PS50801"/>
    </source>
</evidence>
<feature type="transmembrane region" description="Helical" evidence="6">
    <location>
        <begin position="286"/>
        <end position="307"/>
    </location>
</feature>
<gene>
    <name evidence="8" type="ORF">C2E20_7420</name>
</gene>
<feature type="transmembrane region" description="Helical" evidence="6">
    <location>
        <begin position="424"/>
        <end position="445"/>
    </location>
</feature>
<accession>A0A2P6V4J7</accession>
<feature type="region of interest" description="Disordered" evidence="5">
    <location>
        <begin position="1"/>
        <end position="25"/>
    </location>
</feature>
<feature type="transmembrane region" description="Helical" evidence="6">
    <location>
        <begin position="352"/>
        <end position="374"/>
    </location>
</feature>
<protein>
    <submittedName>
        <fullName evidence="8">Sulfate transporter</fullName>
    </submittedName>
</protein>
<evidence type="ECO:0000313" key="8">
    <source>
        <dbReference type="EMBL" id="PSC69015.1"/>
    </source>
</evidence>
<dbReference type="OrthoDB" id="540766at2759"/>
<keyword evidence="2 6" id="KW-0812">Transmembrane</keyword>
<dbReference type="GO" id="GO:0055085">
    <property type="term" value="P:transmembrane transport"/>
    <property type="evidence" value="ECO:0007669"/>
    <property type="project" value="InterPro"/>
</dbReference>
<feature type="transmembrane region" description="Helical" evidence="6">
    <location>
        <begin position="451"/>
        <end position="473"/>
    </location>
</feature>
<dbReference type="InterPro" id="IPR036513">
    <property type="entry name" value="STAS_dom_sf"/>
</dbReference>
<evidence type="ECO:0000256" key="1">
    <source>
        <dbReference type="ARBA" id="ARBA00004141"/>
    </source>
</evidence>
<dbReference type="InterPro" id="IPR011547">
    <property type="entry name" value="SLC26A/SulP_dom"/>
</dbReference>
<feature type="transmembrane region" description="Helical" evidence="6">
    <location>
        <begin position="137"/>
        <end position="157"/>
    </location>
</feature>
<sequence length="674" mass="73392">MKVSGGSSPGGGSSASAEVVPESDSRLPLPDVYDATLIDEARALIKKTRAEWAKETEGWTAYQWTAYYVPALGWLRTYQWRTWLVWDLVAGMSTAAMVIPQGMSYANLAGLPYAYGLYGAFVPCIVYALFGSSRQLVVGPVAVTSIILGSGLENIFGSNDDPNNPADPDLQMRVNHGAVQVAFIAGCLYTAVGVFRMGWITYFLSSATISGFMSGASVIIAMSQVKYILGLKLPRSDTLQGNLEAIFDNIAKFQWREFCMGMAFIFLLLSFTYLSRTYKRLHFLKALGPLSVCIISIALMNIFDWYVPVLPPGKTNPADAKPLIKPIGKIPKGLPDFTAAWWLPLYDVGAQILLAVIICLIDICESIAIAKALARVNKYQLNYTQELRGLGIANIAGAMFNCYTTTGSFSRSAVNNSVGAKTPLANFSTGITILITLLWITPVFTNMSQNVQGAIIIVGVLQLFDWPEFLYLWKINKLDWLVWVASCITVLFAGVEIGIAVGVGLSLVLVIWKTAFPRISQLGRLPGTSVYRSVAMYPESEATPGVLLLRIDAPIWFANVESVKDYVRKSVADQRAVGDKTGEPVRVVVLDLAPVTDIDATGIHFLDDFVDELQEDGVKLVLGNPSQQVLLSLKRANLDHKIGASNIFVHMADAVARAQAVAQAVQKVEAADQV</sequence>